<accession>A0ABP0EY98</accession>
<evidence type="ECO:0000256" key="8">
    <source>
        <dbReference type="ARBA" id="ARBA00023054"/>
    </source>
</evidence>
<evidence type="ECO:0000256" key="1">
    <source>
        <dbReference type="ARBA" id="ARBA00003936"/>
    </source>
</evidence>
<evidence type="ECO:0000256" key="3">
    <source>
        <dbReference type="ARBA" id="ARBA00004496"/>
    </source>
</evidence>
<name>A0ABP0EY98_CLALP</name>
<protein>
    <recommendedName>
        <fullName evidence="4">Coiled-coil alpha-helical rod protein 1</fullName>
    </recommendedName>
    <alternativeName>
        <fullName evidence="10">Alpha-helical coiled-coil rod protein</fullName>
    </alternativeName>
</protein>
<evidence type="ECO:0000313" key="13">
    <source>
        <dbReference type="Proteomes" id="UP001642483"/>
    </source>
</evidence>
<keyword evidence="5" id="KW-0217">Developmental protein</keyword>
<dbReference type="Proteomes" id="UP001642483">
    <property type="component" value="Unassembled WGS sequence"/>
</dbReference>
<organism evidence="12 13">
    <name type="scientific">Clavelina lepadiformis</name>
    <name type="common">Light-bulb sea squirt</name>
    <name type="synonym">Ascidia lepadiformis</name>
    <dbReference type="NCBI Taxonomy" id="159417"/>
    <lineage>
        <taxon>Eukaryota</taxon>
        <taxon>Metazoa</taxon>
        <taxon>Chordata</taxon>
        <taxon>Tunicata</taxon>
        <taxon>Ascidiacea</taxon>
        <taxon>Aplousobranchia</taxon>
        <taxon>Clavelinidae</taxon>
        <taxon>Clavelina</taxon>
    </lineage>
</organism>
<proteinExistence type="predicted"/>
<keyword evidence="8 11" id="KW-0175">Coiled coil</keyword>
<feature type="coiled-coil region" evidence="11">
    <location>
        <begin position="647"/>
        <end position="770"/>
    </location>
</feature>
<dbReference type="Pfam" id="PF07111">
    <property type="entry name" value="HCR"/>
    <property type="match status" value="1"/>
</dbReference>
<keyword evidence="9" id="KW-0539">Nucleus</keyword>
<reference evidence="12 13" key="1">
    <citation type="submission" date="2024-02" db="EMBL/GenBank/DDBJ databases">
        <authorList>
            <person name="Daric V."/>
            <person name="Darras S."/>
        </authorList>
    </citation>
    <scope>NUCLEOTIDE SEQUENCE [LARGE SCALE GENOMIC DNA]</scope>
</reference>
<gene>
    <name evidence="12" type="ORF">CVLEPA_LOCUS1409</name>
</gene>
<feature type="coiled-coil region" evidence="11">
    <location>
        <begin position="195"/>
        <end position="269"/>
    </location>
</feature>
<comment type="function">
    <text evidence="1">May be a regulator of keratinocyte proliferation or differentiation.</text>
</comment>
<feature type="coiled-coil region" evidence="11">
    <location>
        <begin position="103"/>
        <end position="166"/>
    </location>
</feature>
<evidence type="ECO:0000256" key="10">
    <source>
        <dbReference type="ARBA" id="ARBA00031932"/>
    </source>
</evidence>
<feature type="coiled-coil region" evidence="11">
    <location>
        <begin position="394"/>
        <end position="421"/>
    </location>
</feature>
<evidence type="ECO:0000256" key="11">
    <source>
        <dbReference type="SAM" id="Coils"/>
    </source>
</evidence>
<feature type="coiled-coil region" evidence="11">
    <location>
        <begin position="573"/>
        <end position="600"/>
    </location>
</feature>
<evidence type="ECO:0000313" key="12">
    <source>
        <dbReference type="EMBL" id="CAK8672458.1"/>
    </source>
</evidence>
<keyword evidence="13" id="KW-1185">Reference proteome</keyword>
<dbReference type="PANTHER" id="PTHR46822">
    <property type="entry name" value="COILED-COIL ALPHA-HELICAL ROD PROTEIN 1"/>
    <property type="match status" value="1"/>
</dbReference>
<keyword evidence="7" id="KW-0221">Differentiation</keyword>
<sequence length="886" mass="102655">MDERNLIPPCHFIPDSLETSPKNLGMDVRSQMTESPVTSKPVLKTPSDFMLPQTQPHHSSAVESSYVVTNQTSPASLRQKLPPTICNDAHRFMRSQSNDDVDEEDLITLAKKLREENKKLKQSAATKPKNCSNASFDVITHQVQYIERLQKDISCISEKIKNEEGKHLEQKKLTQEKELKIQGLTGQLHTLRDQLNQENVTNSKLTDNISELNKQILYLEQEKEQLNKTHIENTVSLKCKHEEETKSVVANFENLKSQQEENFDEERKRWAQNMSRVTSEWEKKYYALDGEYKVKLEAQEKAHSTKKEEILQAQISSKKKFEETESREASLNKTVANLKTQLDNAEHCAKAHKSTIELLQQQISNERDTGLKLKTYIAQIQSNDHAREQWKVDKEHLTGVMHKLEQEKEELIKTLEVLNIRFHSVSKILEMQEEAISAHTKAISEPVNQRKAAVVTTRWRQKVFELMVQCKSLEIVIREDSRKHEFVANDLNSQLEDHVREIGILSNRLQDATAQLALKNHVNQTLKSNEERLQHELHIIKPQLEKHNVSMMKMRDVVSEMSKSCSQIYEANLSKCLERCLRLEQRLAFANNRLRTVQDLLQRRDAKWRARLQQTKQSKEVVDKDAEENPDLVSEILRLTEERDHLSQQLAQDASSFERNMETMKRNEESYHQANQMLEKQVKSNAEKISQLMEAVERQKEKLEDEKYEKENIMDELKKVQSATEEAINEAVEEAKLFHLNELQGKEAEINQAKRELTKAVVALRQTERVSVREKNQFSEQLELERASWLSEEQKLRDDIRHLQKDNNLLMTTLRQEGLISVFKAARGKPVEPEKDVIVSTKKVHFALGSPKSSSQGNNEEIKDVNKMLQDLTNLSEKVLADSDSE</sequence>
<dbReference type="EMBL" id="CAWYQH010000001">
    <property type="protein sequence ID" value="CAK8672458.1"/>
    <property type="molecule type" value="Genomic_DNA"/>
</dbReference>
<dbReference type="InterPro" id="IPR009800">
    <property type="entry name" value="HCR"/>
</dbReference>
<evidence type="ECO:0000256" key="4">
    <source>
        <dbReference type="ARBA" id="ARBA00016468"/>
    </source>
</evidence>
<evidence type="ECO:0000256" key="2">
    <source>
        <dbReference type="ARBA" id="ARBA00004123"/>
    </source>
</evidence>
<evidence type="ECO:0000256" key="7">
    <source>
        <dbReference type="ARBA" id="ARBA00022782"/>
    </source>
</evidence>
<comment type="caution">
    <text evidence="12">The sequence shown here is derived from an EMBL/GenBank/DDBJ whole genome shotgun (WGS) entry which is preliminary data.</text>
</comment>
<dbReference type="PANTHER" id="PTHR46822:SF1">
    <property type="entry name" value="COILED-COIL ALPHA-HELICAL ROD PROTEIN 1"/>
    <property type="match status" value="1"/>
</dbReference>
<keyword evidence="6" id="KW-0963">Cytoplasm</keyword>
<evidence type="ECO:0000256" key="9">
    <source>
        <dbReference type="ARBA" id="ARBA00023242"/>
    </source>
</evidence>
<evidence type="ECO:0000256" key="5">
    <source>
        <dbReference type="ARBA" id="ARBA00022473"/>
    </source>
</evidence>
<evidence type="ECO:0000256" key="6">
    <source>
        <dbReference type="ARBA" id="ARBA00022490"/>
    </source>
</evidence>
<comment type="subcellular location">
    <subcellularLocation>
        <location evidence="3">Cytoplasm</location>
    </subcellularLocation>
    <subcellularLocation>
        <location evidence="2">Nucleus</location>
    </subcellularLocation>
</comment>
<feature type="coiled-coil region" evidence="11">
    <location>
        <begin position="488"/>
        <end position="515"/>
    </location>
</feature>
<feature type="coiled-coil region" evidence="11">
    <location>
        <begin position="321"/>
        <end position="369"/>
    </location>
</feature>